<dbReference type="AlphaFoldDB" id="A0A9Q9SS34"/>
<sequence length="46" mass="4574">MGLATSHPLSETEGVGFPLYINAIALVGHKSVLPGGGLPPNSFGVA</sequence>
<dbReference type="Proteomes" id="UP000176944">
    <property type="component" value="Chromosome"/>
</dbReference>
<reference evidence="1" key="1">
    <citation type="journal article" date="2017" name="Proc. Natl. Acad. Sci. U.S.A.">
        <title>Comparative genomics uncovers the prolific and distinctive metabolic potential of the cyanobacterial genus Moorea.</title>
        <authorList>
            <person name="Leao T."/>
            <person name="Castelao G."/>
            <person name="Korobeynikov A."/>
            <person name="Monroe E.A."/>
            <person name="Podell S."/>
            <person name="Glukhov E."/>
            <person name="Allen E.E."/>
            <person name="Gerwick W.H."/>
            <person name="Gerwick L."/>
        </authorList>
    </citation>
    <scope>NUCLEOTIDE SEQUENCE</scope>
    <source>
        <strain evidence="1">JHB</strain>
    </source>
</reference>
<dbReference type="EMBL" id="CP017708">
    <property type="protein sequence ID" value="WAN68622.1"/>
    <property type="molecule type" value="Genomic_DNA"/>
</dbReference>
<reference evidence="1" key="2">
    <citation type="submission" date="2022-10" db="EMBL/GenBank/DDBJ databases">
        <authorList>
            <person name="Ngo T.-E."/>
        </authorList>
    </citation>
    <scope>NUCLEOTIDE SEQUENCE</scope>
    <source>
        <strain evidence="1">JHB</strain>
    </source>
</reference>
<protein>
    <submittedName>
        <fullName evidence="1">Uncharacterized protein</fullName>
    </submittedName>
</protein>
<proteinExistence type="predicted"/>
<accession>A0A9Q9SS34</accession>
<organism evidence="1">
    <name type="scientific">Moorena producens (strain JHB)</name>
    <dbReference type="NCBI Taxonomy" id="1454205"/>
    <lineage>
        <taxon>Bacteria</taxon>
        <taxon>Bacillati</taxon>
        <taxon>Cyanobacteriota</taxon>
        <taxon>Cyanophyceae</taxon>
        <taxon>Coleofasciculales</taxon>
        <taxon>Coleofasciculaceae</taxon>
        <taxon>Moorena</taxon>
    </lineage>
</organism>
<evidence type="ECO:0000313" key="1">
    <source>
        <dbReference type="EMBL" id="WAN68622.1"/>
    </source>
</evidence>
<name>A0A9Q9SS34_MOOP1</name>
<gene>
    <name evidence="1" type="ORF">BJP36_40330</name>
</gene>